<dbReference type="InterPro" id="IPR052544">
    <property type="entry name" value="Bacteriocin_Proc_Enz"/>
</dbReference>
<keyword evidence="3" id="KW-1185">Reference proteome</keyword>
<dbReference type="Proteomes" id="UP000701702">
    <property type="component" value="Unassembled WGS sequence"/>
</dbReference>
<name>A0ABM8XRJ3_9BURK</name>
<dbReference type="InterPro" id="IPR000415">
    <property type="entry name" value="Nitroreductase-like"/>
</dbReference>
<evidence type="ECO:0000259" key="1">
    <source>
        <dbReference type="Pfam" id="PF00881"/>
    </source>
</evidence>
<proteinExistence type="predicted"/>
<dbReference type="PANTHER" id="PTHR43745:SF2">
    <property type="entry name" value="NITROREDUCTASE MJ1384-RELATED"/>
    <property type="match status" value="1"/>
</dbReference>
<comment type="caution">
    <text evidence="2">The sequence shown here is derived from an EMBL/GenBank/DDBJ whole genome shotgun (WGS) entry which is preliminary data.</text>
</comment>
<dbReference type="SUPFAM" id="SSF55469">
    <property type="entry name" value="FMN-dependent nitroreductase-like"/>
    <property type="match status" value="1"/>
</dbReference>
<protein>
    <recommendedName>
        <fullName evidence="1">Nitroreductase domain-containing protein</fullName>
    </recommendedName>
</protein>
<sequence>MTPSIFLRVIDGRLILWNYARHEQFEIDLYHLQRLLHLSAGGPLTEGLVDSALPASGCIHDTDPEAWGWDCLSRIFHVGTQIGLRPDEALPDEDAYRGYIEYCASIADKIPEFKIEKPGAVISLPQAELGSLGEMPLWTALRDRQTCRAFESKVLPLEEVAIALRATFGAVHGDCRHDLEAIGLMPVGFRRTSPSGGSLHPSEAYLVAMRVDGLTPGIYHYRSHKHELSAVRGDFESSTLGKLLCAQTFANDLSYGIFVTSRFDRMWWKYPHSRVEHRMGEAIAVE</sequence>
<dbReference type="EMBL" id="CAJZAF010000033">
    <property type="protein sequence ID" value="CAG9182909.1"/>
    <property type="molecule type" value="Genomic_DNA"/>
</dbReference>
<accession>A0ABM8XRJ3</accession>
<organism evidence="2 3">
    <name type="scientific">Cupriavidus pinatubonensis</name>
    <dbReference type="NCBI Taxonomy" id="248026"/>
    <lineage>
        <taxon>Bacteria</taxon>
        <taxon>Pseudomonadati</taxon>
        <taxon>Pseudomonadota</taxon>
        <taxon>Betaproteobacteria</taxon>
        <taxon>Burkholderiales</taxon>
        <taxon>Burkholderiaceae</taxon>
        <taxon>Cupriavidus</taxon>
    </lineage>
</organism>
<reference evidence="2 3" key="1">
    <citation type="submission" date="2021-08" db="EMBL/GenBank/DDBJ databases">
        <authorList>
            <person name="Peeters C."/>
        </authorList>
    </citation>
    <scope>NUCLEOTIDE SEQUENCE [LARGE SCALE GENOMIC DNA]</scope>
    <source>
        <strain evidence="2 3">LMG 23994</strain>
    </source>
</reference>
<feature type="domain" description="Nitroreductase" evidence="1">
    <location>
        <begin position="141"/>
        <end position="283"/>
    </location>
</feature>
<dbReference type="PANTHER" id="PTHR43745">
    <property type="entry name" value="NITROREDUCTASE MJ1384-RELATED"/>
    <property type="match status" value="1"/>
</dbReference>
<dbReference type="InterPro" id="IPR029479">
    <property type="entry name" value="Nitroreductase"/>
</dbReference>
<dbReference type="Pfam" id="PF00881">
    <property type="entry name" value="Nitroreductase"/>
    <property type="match status" value="1"/>
</dbReference>
<dbReference type="Gene3D" id="3.40.109.10">
    <property type="entry name" value="NADH Oxidase"/>
    <property type="match status" value="1"/>
</dbReference>
<gene>
    <name evidence="2" type="ORF">LMG23994_05015</name>
</gene>
<dbReference type="RefSeq" id="WP_224007315.1">
    <property type="nucleotide sequence ID" value="NZ_CAJZAF010000033.1"/>
</dbReference>
<evidence type="ECO:0000313" key="2">
    <source>
        <dbReference type="EMBL" id="CAG9182909.1"/>
    </source>
</evidence>
<evidence type="ECO:0000313" key="3">
    <source>
        <dbReference type="Proteomes" id="UP000701702"/>
    </source>
</evidence>